<sequence>MELIHWHIPVVLTSMDIVLIDKNILLWVEILLSLGAVDKAFHNHTAPFPATPCLTIFFIHYLDDLGLAYDPKRACKAATLARTCPPSSSADSAPAGAGSADRWKHLCISQSPAPRRLHILPSSVTPPKALILKELSEIQDHPDKGPLSLIDWAPGVLPGAHILHQSLNEGSMVVVRVFIHVITGSGQ</sequence>
<dbReference type="AlphaFoldDB" id="A0A1A6GTZ5"/>
<dbReference type="EMBL" id="LZPO01066900">
    <property type="protein sequence ID" value="OBS69798.1"/>
    <property type="molecule type" value="Genomic_DNA"/>
</dbReference>
<dbReference type="STRING" id="56216.A0A1A6GTZ5"/>
<evidence type="ECO:0000313" key="1">
    <source>
        <dbReference type="EMBL" id="OBS69798.1"/>
    </source>
</evidence>
<name>A0A1A6GTZ5_NEOLE</name>
<proteinExistence type="predicted"/>
<reference evidence="1 2" key="1">
    <citation type="submission" date="2016-06" db="EMBL/GenBank/DDBJ databases">
        <title>The Draft Genome Sequence and Annotation of the Desert Woodrat Neotoma lepida.</title>
        <authorList>
            <person name="Campbell M."/>
            <person name="Oakeson K.F."/>
            <person name="Yandell M."/>
            <person name="Halpert J.R."/>
            <person name="Dearing D."/>
        </authorList>
    </citation>
    <scope>NUCLEOTIDE SEQUENCE [LARGE SCALE GENOMIC DNA]</scope>
    <source>
        <strain evidence="1">417</strain>
        <tissue evidence="1">Liver</tissue>
    </source>
</reference>
<comment type="caution">
    <text evidence="1">The sequence shown here is derived from an EMBL/GenBank/DDBJ whole genome shotgun (WGS) entry which is preliminary data.</text>
</comment>
<protein>
    <submittedName>
        <fullName evidence="1">Uncharacterized protein</fullName>
    </submittedName>
</protein>
<gene>
    <name evidence="1" type="ORF">A6R68_01661</name>
</gene>
<organism evidence="1 2">
    <name type="scientific">Neotoma lepida</name>
    <name type="common">Desert woodrat</name>
    <dbReference type="NCBI Taxonomy" id="56216"/>
    <lineage>
        <taxon>Eukaryota</taxon>
        <taxon>Metazoa</taxon>
        <taxon>Chordata</taxon>
        <taxon>Craniata</taxon>
        <taxon>Vertebrata</taxon>
        <taxon>Euteleostomi</taxon>
        <taxon>Mammalia</taxon>
        <taxon>Eutheria</taxon>
        <taxon>Euarchontoglires</taxon>
        <taxon>Glires</taxon>
        <taxon>Rodentia</taxon>
        <taxon>Myomorpha</taxon>
        <taxon>Muroidea</taxon>
        <taxon>Cricetidae</taxon>
        <taxon>Neotominae</taxon>
        <taxon>Neotoma</taxon>
    </lineage>
</organism>
<evidence type="ECO:0000313" key="2">
    <source>
        <dbReference type="Proteomes" id="UP000092124"/>
    </source>
</evidence>
<accession>A0A1A6GTZ5</accession>
<dbReference type="Proteomes" id="UP000092124">
    <property type="component" value="Unassembled WGS sequence"/>
</dbReference>
<keyword evidence="2" id="KW-1185">Reference proteome</keyword>